<feature type="region of interest" description="Disordered" evidence="1">
    <location>
        <begin position="35"/>
        <end position="54"/>
    </location>
</feature>
<dbReference type="Proteomes" id="UP000053647">
    <property type="component" value="Unassembled WGS sequence"/>
</dbReference>
<proteinExistence type="predicted"/>
<dbReference type="OrthoDB" id="2704307at2759"/>
<dbReference type="AlphaFoldDB" id="A0A0C9SUG5"/>
<accession>A0A0C9SUG5</accession>
<evidence type="ECO:0000313" key="2">
    <source>
        <dbReference type="EMBL" id="KIJ12674.1"/>
    </source>
</evidence>
<sequence>MESNKDMATGTASHLADETLADVEQLVLLGDATSTNGHVMASPCSRSSSLEWPGSDIDFTQIEEHEDPYEVEPETKAFNEDISDDESDTYKPDNDNEDADKVGEEEEEEEVLLSPKVIQTKGKAQTAPSKVQAFCFGWCV</sequence>
<reference evidence="2 3" key="1">
    <citation type="submission" date="2014-06" db="EMBL/GenBank/DDBJ databases">
        <authorList>
            <consortium name="DOE Joint Genome Institute"/>
            <person name="Kuo A."/>
            <person name="Kohler A."/>
            <person name="Nagy L.G."/>
            <person name="Floudas D."/>
            <person name="Copeland A."/>
            <person name="Barry K.W."/>
            <person name="Cichocki N."/>
            <person name="Veneault-Fourrey C."/>
            <person name="LaButti K."/>
            <person name="Lindquist E.A."/>
            <person name="Lipzen A."/>
            <person name="Lundell T."/>
            <person name="Morin E."/>
            <person name="Murat C."/>
            <person name="Sun H."/>
            <person name="Tunlid A."/>
            <person name="Henrissat B."/>
            <person name="Grigoriev I.V."/>
            <person name="Hibbett D.S."/>
            <person name="Martin F."/>
            <person name="Nordberg H.P."/>
            <person name="Cantor M.N."/>
            <person name="Hua S.X."/>
        </authorList>
    </citation>
    <scope>NUCLEOTIDE SEQUENCE [LARGE SCALE GENOMIC DNA]</scope>
    <source>
        <strain evidence="2 3">ATCC 200175</strain>
    </source>
</reference>
<gene>
    <name evidence="2" type="ORF">PAXINDRAFT_14436</name>
</gene>
<evidence type="ECO:0000256" key="1">
    <source>
        <dbReference type="SAM" id="MobiDB-lite"/>
    </source>
</evidence>
<feature type="region of interest" description="Disordered" evidence="1">
    <location>
        <begin position="67"/>
        <end position="112"/>
    </location>
</feature>
<dbReference type="EMBL" id="KN819360">
    <property type="protein sequence ID" value="KIJ12674.1"/>
    <property type="molecule type" value="Genomic_DNA"/>
</dbReference>
<reference evidence="3" key="2">
    <citation type="submission" date="2015-01" db="EMBL/GenBank/DDBJ databases">
        <title>Evolutionary Origins and Diversification of the Mycorrhizal Mutualists.</title>
        <authorList>
            <consortium name="DOE Joint Genome Institute"/>
            <consortium name="Mycorrhizal Genomics Consortium"/>
            <person name="Kohler A."/>
            <person name="Kuo A."/>
            <person name="Nagy L.G."/>
            <person name="Floudas D."/>
            <person name="Copeland A."/>
            <person name="Barry K.W."/>
            <person name="Cichocki N."/>
            <person name="Veneault-Fourrey C."/>
            <person name="LaButti K."/>
            <person name="Lindquist E.A."/>
            <person name="Lipzen A."/>
            <person name="Lundell T."/>
            <person name="Morin E."/>
            <person name="Murat C."/>
            <person name="Riley R."/>
            <person name="Ohm R."/>
            <person name="Sun H."/>
            <person name="Tunlid A."/>
            <person name="Henrissat B."/>
            <person name="Grigoriev I.V."/>
            <person name="Hibbett D.S."/>
            <person name="Martin F."/>
        </authorList>
    </citation>
    <scope>NUCLEOTIDE SEQUENCE [LARGE SCALE GENOMIC DNA]</scope>
    <source>
        <strain evidence="3">ATCC 200175</strain>
    </source>
</reference>
<name>A0A0C9SUG5_PAXIN</name>
<protein>
    <submittedName>
        <fullName evidence="2">Uncharacterized protein</fullName>
    </submittedName>
</protein>
<keyword evidence="3" id="KW-1185">Reference proteome</keyword>
<evidence type="ECO:0000313" key="3">
    <source>
        <dbReference type="Proteomes" id="UP000053647"/>
    </source>
</evidence>
<organism evidence="2 3">
    <name type="scientific">Paxillus involutus ATCC 200175</name>
    <dbReference type="NCBI Taxonomy" id="664439"/>
    <lineage>
        <taxon>Eukaryota</taxon>
        <taxon>Fungi</taxon>
        <taxon>Dikarya</taxon>
        <taxon>Basidiomycota</taxon>
        <taxon>Agaricomycotina</taxon>
        <taxon>Agaricomycetes</taxon>
        <taxon>Agaricomycetidae</taxon>
        <taxon>Boletales</taxon>
        <taxon>Paxilineae</taxon>
        <taxon>Paxillaceae</taxon>
        <taxon>Paxillus</taxon>
    </lineage>
</organism>
<dbReference type="HOGENOM" id="CLU_152707_0_0_1"/>
<feature type="compositionally biased region" description="Basic and acidic residues" evidence="1">
    <location>
        <begin position="88"/>
        <end position="102"/>
    </location>
</feature>